<dbReference type="SMART" id="SM00256">
    <property type="entry name" value="FBOX"/>
    <property type="match status" value="1"/>
</dbReference>
<proteinExistence type="predicted"/>
<evidence type="ECO:0000259" key="1">
    <source>
        <dbReference type="PROSITE" id="PS50181"/>
    </source>
</evidence>
<dbReference type="InterPro" id="IPR036047">
    <property type="entry name" value="F-box-like_dom_sf"/>
</dbReference>
<dbReference type="PROSITE" id="PS50181">
    <property type="entry name" value="FBOX"/>
    <property type="match status" value="1"/>
</dbReference>
<feature type="domain" description="F-box" evidence="1">
    <location>
        <begin position="22"/>
        <end position="73"/>
    </location>
</feature>
<accession>A0AAD8TDL5</accession>
<dbReference type="InterPro" id="IPR053197">
    <property type="entry name" value="F-box_SCFL_complex_component"/>
</dbReference>
<protein>
    <recommendedName>
        <fullName evidence="1">F-box domain-containing protein</fullName>
    </recommendedName>
</protein>
<dbReference type="Pfam" id="PF00646">
    <property type="entry name" value="F-box"/>
    <property type="match status" value="1"/>
</dbReference>
<organism evidence="2 3">
    <name type="scientific">Lolium multiflorum</name>
    <name type="common">Italian ryegrass</name>
    <name type="synonym">Lolium perenne subsp. multiflorum</name>
    <dbReference type="NCBI Taxonomy" id="4521"/>
    <lineage>
        <taxon>Eukaryota</taxon>
        <taxon>Viridiplantae</taxon>
        <taxon>Streptophyta</taxon>
        <taxon>Embryophyta</taxon>
        <taxon>Tracheophyta</taxon>
        <taxon>Spermatophyta</taxon>
        <taxon>Magnoliopsida</taxon>
        <taxon>Liliopsida</taxon>
        <taxon>Poales</taxon>
        <taxon>Poaceae</taxon>
        <taxon>BOP clade</taxon>
        <taxon>Pooideae</taxon>
        <taxon>Poodae</taxon>
        <taxon>Poeae</taxon>
        <taxon>Poeae Chloroplast Group 2 (Poeae type)</taxon>
        <taxon>Loliodinae</taxon>
        <taxon>Loliinae</taxon>
        <taxon>Lolium</taxon>
    </lineage>
</organism>
<dbReference type="EMBL" id="JAUUTY010000002">
    <property type="protein sequence ID" value="KAK1679703.1"/>
    <property type="molecule type" value="Genomic_DNA"/>
</dbReference>
<dbReference type="PANTHER" id="PTHR34223:SF40">
    <property type="entry name" value="OS08G0197800 PROTEIN"/>
    <property type="match status" value="1"/>
</dbReference>
<dbReference type="AlphaFoldDB" id="A0AAD8TDL5"/>
<dbReference type="SUPFAM" id="SSF81383">
    <property type="entry name" value="F-box domain"/>
    <property type="match status" value="1"/>
</dbReference>
<gene>
    <name evidence="2" type="ORF">QYE76_040551</name>
</gene>
<name>A0AAD8TDL5_LOLMU</name>
<dbReference type="InterPro" id="IPR001810">
    <property type="entry name" value="F-box_dom"/>
</dbReference>
<evidence type="ECO:0000313" key="2">
    <source>
        <dbReference type="EMBL" id="KAK1679703.1"/>
    </source>
</evidence>
<dbReference type="Gene3D" id="1.20.1280.50">
    <property type="match status" value="1"/>
</dbReference>
<dbReference type="PANTHER" id="PTHR34223">
    <property type="entry name" value="OS11G0201299 PROTEIN"/>
    <property type="match status" value="1"/>
</dbReference>
<reference evidence="2" key="1">
    <citation type="submission" date="2023-07" db="EMBL/GenBank/DDBJ databases">
        <title>A chromosome-level genome assembly of Lolium multiflorum.</title>
        <authorList>
            <person name="Chen Y."/>
            <person name="Copetti D."/>
            <person name="Kolliker R."/>
            <person name="Studer B."/>
        </authorList>
    </citation>
    <scope>NUCLEOTIDE SEQUENCE</scope>
    <source>
        <strain evidence="2">02402/16</strain>
        <tissue evidence="2">Leaf</tissue>
    </source>
</reference>
<keyword evidence="3" id="KW-1185">Reference proteome</keyword>
<comment type="caution">
    <text evidence="2">The sequence shown here is derived from an EMBL/GenBank/DDBJ whole genome shotgun (WGS) entry which is preliminary data.</text>
</comment>
<dbReference type="Proteomes" id="UP001231189">
    <property type="component" value="Unassembled WGS sequence"/>
</dbReference>
<evidence type="ECO:0000313" key="3">
    <source>
        <dbReference type="Proteomes" id="UP001231189"/>
    </source>
</evidence>
<sequence length="110" mass="12442">MSRKKTKVDAVEGDAAAAAATNDRLSALPDDLLHKVTSFLRSWEVARTCVLSRRWRNLWASAPCIDLRVWCKARHGRLPRQLARFANHLLLLRDVSAPLDTLRLLSSPTR</sequence>